<dbReference type="RefSeq" id="XP_002498259.1">
    <property type="nucleotide sequence ID" value="XM_002498214.1"/>
</dbReference>
<evidence type="ECO:0000313" key="2">
    <source>
        <dbReference type="Proteomes" id="UP000008536"/>
    </source>
</evidence>
<dbReference type="InParanoid" id="C5DZP2"/>
<name>C5DZP2_ZYGRC</name>
<accession>C5DZP2</accession>
<dbReference type="KEGG" id="zro:ZYRO0G06028g"/>
<gene>
    <name evidence="1" type="ordered locus">ZYRO0G06028g</name>
</gene>
<proteinExistence type="predicted"/>
<evidence type="ECO:0000313" key="1">
    <source>
        <dbReference type="EMBL" id="CAR29326.1"/>
    </source>
</evidence>
<dbReference type="AlphaFoldDB" id="C5DZP2"/>
<keyword evidence="2" id="KW-1185">Reference proteome</keyword>
<sequence length="618" mass="67160">MMLYVIGFALYGVIRNGTSRDNDLNSIRFIEYIRRQDFDGIRFLFSYSPSSYQTNITSKAFFTGRKFAMLASLPLLLSCVSASVIPLFERNDNSLTNVGADTVVSHLTDPFDIRSSKRDTPPYIGSDVVNAISGSIDNTISIPYFNNTQILNEIENSINSQLDALNQGLEALDPLHIFQVVEQSVQNLPSDIDQFKNGLIQNIQGTVGNLFGIHLGKRDGIPSIGSDVINAISGAIERVIPLPSGNRTQILQDIEHGINSQLGDLQQGLEFLDPLHIFQVIENAVKSLPSDIDQFKNGLVQAIQGTVGNLFGIHLGKRDGTPSIGSDVINAISGAIERIIPLPSGNRTQILQDIEHSINSQLGDLQQGLEFLDPLHIFQVIENAVKSLPSDIDQFKNGLVQAIQGTVGNLFGIHLGKRDGTPSIGSDVINAISGAIERIIPLPSGNRTQILQDIEHSINSQLGDLQQGLEFLDPLHIFQVIENAVKSLPSDIDQFKNGLVQAIQGTVGNLFGIHLGKRDGIFSIGSDVVNAISGAIERVIPLPSGNRTQILQDIEHGINSQLGDLQQGLEFLDPLHIFQVIENAVKSLPSDIDQFKNGLVQAIQGTVGNLFGIHPSKK</sequence>
<protein>
    <submittedName>
        <fullName evidence="1">ZYRO0G06028p</fullName>
    </submittedName>
</protein>
<dbReference type="Proteomes" id="UP000008536">
    <property type="component" value="Chromosome G"/>
</dbReference>
<dbReference type="GeneID" id="8206057"/>
<dbReference type="HOGENOM" id="CLU_442282_0_0_1"/>
<dbReference type="EMBL" id="CU928179">
    <property type="protein sequence ID" value="CAR29326.1"/>
    <property type="molecule type" value="Genomic_DNA"/>
</dbReference>
<reference evidence="1 2" key="1">
    <citation type="journal article" date="2009" name="Genome Res.">
        <title>Comparative genomics of protoploid Saccharomycetaceae.</title>
        <authorList>
            <consortium name="The Genolevures Consortium"/>
            <person name="Souciet J.-L."/>
            <person name="Dujon B."/>
            <person name="Gaillardin C."/>
            <person name="Johnston M."/>
            <person name="Baret P.V."/>
            <person name="Cliften P."/>
            <person name="Sherman D.J."/>
            <person name="Weissenbach J."/>
            <person name="Westhof E."/>
            <person name="Wincker P."/>
            <person name="Jubin C."/>
            <person name="Poulain J."/>
            <person name="Barbe V."/>
            <person name="Segurens B."/>
            <person name="Artiguenave F."/>
            <person name="Anthouard V."/>
            <person name="Vacherie B."/>
            <person name="Val M.-E."/>
            <person name="Fulton R.S."/>
            <person name="Minx P."/>
            <person name="Wilson R."/>
            <person name="Durrens P."/>
            <person name="Jean G."/>
            <person name="Marck C."/>
            <person name="Martin T."/>
            <person name="Nikolski M."/>
            <person name="Rolland T."/>
            <person name="Seret M.-L."/>
            <person name="Casaregola S."/>
            <person name="Despons L."/>
            <person name="Fairhead C."/>
            <person name="Fischer G."/>
            <person name="Lafontaine I."/>
            <person name="Leh V."/>
            <person name="Lemaire M."/>
            <person name="de Montigny J."/>
            <person name="Neuveglise C."/>
            <person name="Thierry A."/>
            <person name="Blanc-Lenfle I."/>
            <person name="Bleykasten C."/>
            <person name="Diffels J."/>
            <person name="Fritsch E."/>
            <person name="Frangeul L."/>
            <person name="Goeffon A."/>
            <person name="Jauniaux N."/>
            <person name="Kachouri-Lafond R."/>
            <person name="Payen C."/>
            <person name="Potier S."/>
            <person name="Pribylova L."/>
            <person name="Ozanne C."/>
            <person name="Richard G.-F."/>
            <person name="Sacerdot C."/>
            <person name="Straub M.-L."/>
            <person name="Talla E."/>
        </authorList>
    </citation>
    <scope>NUCLEOTIDE SEQUENCE [LARGE SCALE GENOMIC DNA]</scope>
    <source>
        <strain evidence="1 2">ATCC 2623 / CBS 732 / BCRC 21506 / NBRC 1130 / NCYC 568 / NRRL Y-229</strain>
    </source>
</reference>
<dbReference type="Gene3D" id="1.20.5.970">
    <property type="entry name" value="Nonstructural RNA-binding protein"/>
    <property type="match status" value="5"/>
</dbReference>
<organism evidence="1 2">
    <name type="scientific">Zygosaccharomyces rouxii (strain ATCC 2623 / CBS 732 / NBRC 1130 / NCYC 568 / NRRL Y-229)</name>
    <dbReference type="NCBI Taxonomy" id="559307"/>
    <lineage>
        <taxon>Eukaryota</taxon>
        <taxon>Fungi</taxon>
        <taxon>Dikarya</taxon>
        <taxon>Ascomycota</taxon>
        <taxon>Saccharomycotina</taxon>
        <taxon>Saccharomycetes</taxon>
        <taxon>Saccharomycetales</taxon>
        <taxon>Saccharomycetaceae</taxon>
        <taxon>Zygosaccharomyces</taxon>
    </lineage>
</organism>